<dbReference type="AlphaFoldDB" id="A0A1E5UNA0"/>
<feature type="region of interest" description="Disordered" evidence="3">
    <location>
        <begin position="20"/>
        <end position="55"/>
    </location>
</feature>
<proteinExistence type="inferred from homology"/>
<keyword evidence="5" id="KW-1185">Reference proteome</keyword>
<evidence type="ECO:0000313" key="5">
    <source>
        <dbReference type="Proteomes" id="UP000095767"/>
    </source>
</evidence>
<dbReference type="Gene3D" id="3.30.60.30">
    <property type="match status" value="1"/>
</dbReference>
<dbReference type="Proteomes" id="UP000095767">
    <property type="component" value="Unassembled WGS sequence"/>
</dbReference>
<gene>
    <name evidence="4" type="ORF">BAE44_0024717</name>
</gene>
<sequence length="123" mass="13085">MKQTPLAVAVLDLNSLRLESEGHDDRQDPHHLRSPSDWRFAAGAAGAGGRGGRRPLPPGVVLLGQEQTMGTEAVVCPLYCLQVDYVTCPSSGSEKLPARCNCCLAPKGCTLHLSDGRQQNCSS</sequence>
<evidence type="ECO:0000256" key="3">
    <source>
        <dbReference type="SAM" id="MobiDB-lite"/>
    </source>
</evidence>
<reference evidence="4 5" key="1">
    <citation type="submission" date="2016-09" db="EMBL/GenBank/DDBJ databases">
        <title>The draft genome of Dichanthelium oligosanthes: A C3 panicoid grass species.</title>
        <authorList>
            <person name="Studer A.J."/>
            <person name="Schnable J.C."/>
            <person name="Brutnell T.P."/>
        </authorList>
    </citation>
    <scope>NUCLEOTIDE SEQUENCE [LARGE SCALE GENOMIC DNA]</scope>
    <source>
        <strain evidence="5">cv. Kellogg 1175</strain>
        <tissue evidence="4">Leaf</tissue>
    </source>
</reference>
<dbReference type="InterPro" id="IPR051391">
    <property type="entry name" value="Protease_inhibitor_I20"/>
</dbReference>
<accession>A0A1E5UNA0</accession>
<feature type="compositionally biased region" description="Basic and acidic residues" evidence="3">
    <location>
        <begin position="20"/>
        <end position="36"/>
    </location>
</feature>
<protein>
    <submittedName>
        <fullName evidence="4">Uncharacterized protein</fullName>
    </submittedName>
</protein>
<comment type="caution">
    <text evidence="4">The sequence shown here is derived from an EMBL/GenBank/DDBJ whole genome shotgun (WGS) entry which is preliminary data.</text>
</comment>
<comment type="similarity">
    <text evidence="1">Belongs to the protease inhibitor I20 (potato type II proteinase inhibitor) family.</text>
</comment>
<dbReference type="OrthoDB" id="1539471at2759"/>
<evidence type="ECO:0000256" key="2">
    <source>
        <dbReference type="ARBA" id="ARBA00022900"/>
    </source>
</evidence>
<keyword evidence="2" id="KW-0646">Protease inhibitor</keyword>
<dbReference type="PANTHER" id="PTHR33832:SF15">
    <property type="entry name" value="SERINE-TYPE ENDOPEPTIDASE INHIBITOR"/>
    <property type="match status" value="1"/>
</dbReference>
<keyword evidence="2" id="KW-0722">Serine protease inhibitor</keyword>
<dbReference type="EMBL" id="LWDX02070659">
    <property type="protein sequence ID" value="OEL14265.1"/>
    <property type="molecule type" value="Genomic_DNA"/>
</dbReference>
<evidence type="ECO:0000313" key="4">
    <source>
        <dbReference type="EMBL" id="OEL14265.1"/>
    </source>
</evidence>
<dbReference type="InterPro" id="IPR003465">
    <property type="entry name" value="Prot_inh_I20"/>
</dbReference>
<dbReference type="PANTHER" id="PTHR33832">
    <property type="entry name" value="SERINE-TYPE ENDOPEPTIDASE INHIBITOR"/>
    <property type="match status" value="1"/>
</dbReference>
<name>A0A1E5UNA0_9POAL</name>
<organism evidence="4 5">
    <name type="scientific">Dichanthelium oligosanthes</name>
    <dbReference type="NCBI Taxonomy" id="888268"/>
    <lineage>
        <taxon>Eukaryota</taxon>
        <taxon>Viridiplantae</taxon>
        <taxon>Streptophyta</taxon>
        <taxon>Embryophyta</taxon>
        <taxon>Tracheophyta</taxon>
        <taxon>Spermatophyta</taxon>
        <taxon>Magnoliopsida</taxon>
        <taxon>Liliopsida</taxon>
        <taxon>Poales</taxon>
        <taxon>Poaceae</taxon>
        <taxon>PACMAD clade</taxon>
        <taxon>Panicoideae</taxon>
        <taxon>Panicodae</taxon>
        <taxon>Paniceae</taxon>
        <taxon>Dichantheliinae</taxon>
        <taxon>Dichanthelium</taxon>
    </lineage>
</organism>
<evidence type="ECO:0000256" key="1">
    <source>
        <dbReference type="ARBA" id="ARBA00007766"/>
    </source>
</evidence>
<dbReference type="GO" id="GO:0004867">
    <property type="term" value="F:serine-type endopeptidase inhibitor activity"/>
    <property type="evidence" value="ECO:0007669"/>
    <property type="project" value="UniProtKB-KW"/>
</dbReference>
<dbReference type="SUPFAM" id="SSF100897">
    <property type="entry name" value="Plant proteinase inhibitors"/>
    <property type="match status" value="1"/>
</dbReference>
<dbReference type="Pfam" id="PF02428">
    <property type="entry name" value="Prot_inhib_II"/>
    <property type="match status" value="1"/>
</dbReference>